<evidence type="ECO:0000259" key="4">
    <source>
        <dbReference type="PROSITE" id="PS50932"/>
    </source>
</evidence>
<dbReference type="Gene3D" id="3.40.50.2300">
    <property type="match status" value="2"/>
</dbReference>
<evidence type="ECO:0000256" key="2">
    <source>
        <dbReference type="ARBA" id="ARBA00023125"/>
    </source>
</evidence>
<evidence type="ECO:0000256" key="1">
    <source>
        <dbReference type="ARBA" id="ARBA00023015"/>
    </source>
</evidence>
<gene>
    <name evidence="5" type="ORF">GCM10023321_79250</name>
</gene>
<dbReference type="InterPro" id="IPR028082">
    <property type="entry name" value="Peripla_BP_I"/>
</dbReference>
<dbReference type="SMART" id="SM00354">
    <property type="entry name" value="HTH_LACI"/>
    <property type="match status" value="1"/>
</dbReference>
<dbReference type="Gene3D" id="1.10.260.40">
    <property type="entry name" value="lambda repressor-like DNA-binding domains"/>
    <property type="match status" value="1"/>
</dbReference>
<keyword evidence="2 5" id="KW-0238">DNA-binding</keyword>
<comment type="caution">
    <text evidence="5">The sequence shown here is derived from an EMBL/GenBank/DDBJ whole genome shotgun (WGS) entry which is preliminary data.</text>
</comment>
<name>A0ABP9RCQ7_9PSEU</name>
<reference evidence="6" key="1">
    <citation type="journal article" date="2019" name="Int. J. Syst. Evol. Microbiol.">
        <title>The Global Catalogue of Microorganisms (GCM) 10K type strain sequencing project: providing services to taxonomists for standard genome sequencing and annotation.</title>
        <authorList>
            <consortium name="The Broad Institute Genomics Platform"/>
            <consortium name="The Broad Institute Genome Sequencing Center for Infectious Disease"/>
            <person name="Wu L."/>
            <person name="Ma J."/>
        </authorList>
    </citation>
    <scope>NUCLEOTIDE SEQUENCE [LARGE SCALE GENOMIC DNA]</scope>
    <source>
        <strain evidence="6">JCM 18303</strain>
    </source>
</reference>
<keyword evidence="6" id="KW-1185">Reference proteome</keyword>
<dbReference type="GO" id="GO:0003677">
    <property type="term" value="F:DNA binding"/>
    <property type="evidence" value="ECO:0007669"/>
    <property type="project" value="UniProtKB-KW"/>
</dbReference>
<dbReference type="InterPro" id="IPR000843">
    <property type="entry name" value="HTH_LacI"/>
</dbReference>
<evidence type="ECO:0000256" key="3">
    <source>
        <dbReference type="ARBA" id="ARBA00023163"/>
    </source>
</evidence>
<proteinExistence type="predicted"/>
<dbReference type="CDD" id="cd06267">
    <property type="entry name" value="PBP1_LacI_sugar_binding-like"/>
    <property type="match status" value="1"/>
</dbReference>
<dbReference type="CDD" id="cd01392">
    <property type="entry name" value="HTH_LacI"/>
    <property type="match status" value="1"/>
</dbReference>
<accession>A0ABP9RCQ7</accession>
<dbReference type="InterPro" id="IPR046335">
    <property type="entry name" value="LacI/GalR-like_sensor"/>
</dbReference>
<dbReference type="PROSITE" id="PS50932">
    <property type="entry name" value="HTH_LACI_2"/>
    <property type="match status" value="1"/>
</dbReference>
<dbReference type="PANTHER" id="PTHR30146:SF109">
    <property type="entry name" value="HTH-TYPE TRANSCRIPTIONAL REGULATOR GALS"/>
    <property type="match status" value="1"/>
</dbReference>
<dbReference type="Proteomes" id="UP001428817">
    <property type="component" value="Unassembled WGS sequence"/>
</dbReference>
<dbReference type="Pfam" id="PF00356">
    <property type="entry name" value="LacI"/>
    <property type="match status" value="1"/>
</dbReference>
<dbReference type="Pfam" id="PF13377">
    <property type="entry name" value="Peripla_BP_3"/>
    <property type="match status" value="1"/>
</dbReference>
<keyword evidence="1" id="KW-0805">Transcription regulation</keyword>
<dbReference type="EMBL" id="BAABJP010000062">
    <property type="protein sequence ID" value="GAA5174733.1"/>
    <property type="molecule type" value="Genomic_DNA"/>
</dbReference>
<protein>
    <submittedName>
        <fullName evidence="5">LacI family DNA-binding transcriptional regulator</fullName>
    </submittedName>
</protein>
<dbReference type="SUPFAM" id="SSF47413">
    <property type="entry name" value="lambda repressor-like DNA-binding domains"/>
    <property type="match status" value="1"/>
</dbReference>
<dbReference type="SUPFAM" id="SSF53822">
    <property type="entry name" value="Periplasmic binding protein-like I"/>
    <property type="match status" value="1"/>
</dbReference>
<keyword evidence="3" id="KW-0804">Transcription</keyword>
<dbReference type="InterPro" id="IPR010982">
    <property type="entry name" value="Lambda_DNA-bd_dom_sf"/>
</dbReference>
<organism evidence="5 6">
    <name type="scientific">Pseudonocardia eucalypti</name>
    <dbReference type="NCBI Taxonomy" id="648755"/>
    <lineage>
        <taxon>Bacteria</taxon>
        <taxon>Bacillati</taxon>
        <taxon>Actinomycetota</taxon>
        <taxon>Actinomycetes</taxon>
        <taxon>Pseudonocardiales</taxon>
        <taxon>Pseudonocardiaceae</taxon>
        <taxon>Pseudonocardia</taxon>
    </lineage>
</organism>
<feature type="domain" description="HTH lacI-type" evidence="4">
    <location>
        <begin position="15"/>
        <end position="71"/>
    </location>
</feature>
<sequence>MAANNPSPRVQGRRPTASDVAAEAGVSIASVSLVINGKAEGRVATRTQERVWRAINKLGYVVDSAARSLVTGRRQCIALVAPDLGNPFFTQVAAGVAKALGGEYRLLLAVSGPEREEPDLAQLVGFGVDGILLEFPGTRVDTRQIGCPVVLLDEPVAPPELSRVHFDTAPGACALVDRIVELGHRRVVYLDATREGQTFATRRAQVCARLAATPGTEVIEARANITVDAARALVAEEWPGWRAAGVTAMIAAADLLAYGALSAFTGLGVAVPGEVSIGSFDDLPFSEITSPPLSTVRLSAFDLGYTSAGILRELIADGGGDRPRVRALGTSLVERASLGRARLQPSG</sequence>
<evidence type="ECO:0000313" key="6">
    <source>
        <dbReference type="Proteomes" id="UP001428817"/>
    </source>
</evidence>
<dbReference type="PANTHER" id="PTHR30146">
    <property type="entry name" value="LACI-RELATED TRANSCRIPTIONAL REPRESSOR"/>
    <property type="match status" value="1"/>
</dbReference>
<evidence type="ECO:0000313" key="5">
    <source>
        <dbReference type="EMBL" id="GAA5174733.1"/>
    </source>
</evidence>